<evidence type="ECO:0000313" key="9">
    <source>
        <dbReference type="Proteomes" id="UP001597171"/>
    </source>
</evidence>
<proteinExistence type="inferred from homology"/>
<dbReference type="InterPro" id="IPR020013">
    <property type="entry name" value="Flagellar_FlgE/F/G"/>
</dbReference>
<comment type="similarity">
    <text evidence="2 4">Belongs to the flagella basal body rod proteins family.</text>
</comment>
<comment type="caution">
    <text evidence="8">The sequence shown here is derived from an EMBL/GenBank/DDBJ whole genome shotgun (WGS) entry which is preliminary data.</text>
</comment>
<dbReference type="EMBL" id="JBHTMX010000051">
    <property type="protein sequence ID" value="MFD1331956.1"/>
    <property type="molecule type" value="Genomic_DNA"/>
</dbReference>
<keyword evidence="8" id="KW-0966">Cell projection</keyword>
<sequence length="460" mass="46785">MGIFGALNTAVSGLKAQSFALENISGNIANSSTTAYKRTDTAFSDLVLGGERSNKTRTAGSVMAYTRQTNSVGASPTASSSSTSLAVNGSGYLIVQDATGSVNGAPTFGGGDLYTRRGDFELDKNGYLVNGPGYYLKGYALDPTTGARTGSSTELIQVDGAPYPAAATGAITYNANLPSEPKTTNYVSGDESSWLLGSTLGSTISASESDAFLASSVAGDSVTVYDGAGASYDVQFRWGKLTNADATAGTSDTWALFYQSNSSATGDETAWTQVDADAATAGTQAFTFEDGVLTSPAGGSATIAGLSINGTNLGDVTLSTGATGLTQYADATGLVDTSRVSQDGSAAGDYLGLEITDGGQVVASYSNGRTRALYDIPVATFAAENQLQQLDGGAFAATVASGDPTIGDGSSIVGSALEQSNVDIADEFTKLIVTQQAYSANTRVVTTSDSMLQEALAMIR</sequence>
<reference evidence="9" key="1">
    <citation type="journal article" date="2019" name="Int. J. Syst. Evol. Microbiol.">
        <title>The Global Catalogue of Microorganisms (GCM) 10K type strain sequencing project: providing services to taxonomists for standard genome sequencing and annotation.</title>
        <authorList>
            <consortium name="The Broad Institute Genomics Platform"/>
            <consortium name="The Broad Institute Genome Sequencing Center for Infectious Disease"/>
            <person name="Wu L."/>
            <person name="Ma J."/>
        </authorList>
    </citation>
    <scope>NUCLEOTIDE SEQUENCE [LARGE SCALE GENOMIC DNA]</scope>
    <source>
        <strain evidence="9">CCUG 61696</strain>
    </source>
</reference>
<dbReference type="InterPro" id="IPR053967">
    <property type="entry name" value="LlgE_F_G-like_D1"/>
</dbReference>
<organism evidence="8 9">
    <name type="scientific">Methylopila musalis</name>
    <dbReference type="NCBI Taxonomy" id="1134781"/>
    <lineage>
        <taxon>Bacteria</taxon>
        <taxon>Pseudomonadati</taxon>
        <taxon>Pseudomonadota</taxon>
        <taxon>Alphaproteobacteria</taxon>
        <taxon>Hyphomicrobiales</taxon>
        <taxon>Methylopilaceae</taxon>
        <taxon>Methylopila</taxon>
    </lineage>
</organism>
<name>A0ABW3Z6T1_9HYPH</name>
<evidence type="ECO:0000313" key="8">
    <source>
        <dbReference type="EMBL" id="MFD1331956.1"/>
    </source>
</evidence>
<feature type="domain" description="Flagellar hook protein FlgE/F/G-like D1" evidence="7">
    <location>
        <begin position="86"/>
        <end position="138"/>
    </location>
</feature>
<accession>A0ABW3Z6T1</accession>
<feature type="domain" description="Flagellar basal body rod protein N-terminal" evidence="5">
    <location>
        <begin position="7"/>
        <end position="37"/>
    </location>
</feature>
<keyword evidence="3 4" id="KW-0975">Bacterial flagellum</keyword>
<dbReference type="SUPFAM" id="SSF117143">
    <property type="entry name" value="Flagellar hook protein flgE"/>
    <property type="match status" value="1"/>
</dbReference>
<feature type="domain" description="Flagellar basal-body/hook protein C-terminal" evidence="6">
    <location>
        <begin position="415"/>
        <end position="457"/>
    </location>
</feature>
<dbReference type="Pfam" id="PF22692">
    <property type="entry name" value="LlgE_F_G_D1"/>
    <property type="match status" value="1"/>
</dbReference>
<evidence type="ECO:0000256" key="3">
    <source>
        <dbReference type="ARBA" id="ARBA00023143"/>
    </source>
</evidence>
<evidence type="ECO:0000256" key="1">
    <source>
        <dbReference type="ARBA" id="ARBA00004117"/>
    </source>
</evidence>
<comment type="subcellular location">
    <subcellularLocation>
        <location evidence="1 4">Bacterial flagellum basal body</location>
    </subcellularLocation>
</comment>
<evidence type="ECO:0000256" key="4">
    <source>
        <dbReference type="RuleBase" id="RU362116"/>
    </source>
</evidence>
<dbReference type="Proteomes" id="UP001597171">
    <property type="component" value="Unassembled WGS sequence"/>
</dbReference>
<dbReference type="PANTHER" id="PTHR30435:SF1">
    <property type="entry name" value="FLAGELLAR HOOK PROTEIN FLGE"/>
    <property type="match status" value="1"/>
</dbReference>
<dbReference type="InterPro" id="IPR001444">
    <property type="entry name" value="Flag_bb_rod_N"/>
</dbReference>
<evidence type="ECO:0000259" key="5">
    <source>
        <dbReference type="Pfam" id="PF00460"/>
    </source>
</evidence>
<dbReference type="InterPro" id="IPR010930">
    <property type="entry name" value="Flg_bb/hook_C_dom"/>
</dbReference>
<dbReference type="RefSeq" id="WP_378775189.1">
    <property type="nucleotide sequence ID" value="NZ_JBHTMX010000051.1"/>
</dbReference>
<gene>
    <name evidence="8" type="ORF">ACFQ4O_08075</name>
</gene>
<keyword evidence="9" id="KW-1185">Reference proteome</keyword>
<dbReference type="NCBIfam" id="TIGR03506">
    <property type="entry name" value="FlgEFG_subfam"/>
    <property type="match status" value="1"/>
</dbReference>
<evidence type="ECO:0000256" key="2">
    <source>
        <dbReference type="ARBA" id="ARBA00009677"/>
    </source>
</evidence>
<dbReference type="PANTHER" id="PTHR30435">
    <property type="entry name" value="FLAGELLAR PROTEIN"/>
    <property type="match status" value="1"/>
</dbReference>
<comment type="function">
    <text evidence="4">A flexible structure which links the flagellar filament to the drive apparatus in the basal body.</text>
</comment>
<dbReference type="InterPro" id="IPR037925">
    <property type="entry name" value="FlgE/F/G-like"/>
</dbReference>
<keyword evidence="8" id="KW-0282">Flagellum</keyword>
<dbReference type="Pfam" id="PF06429">
    <property type="entry name" value="Flg_bbr_C"/>
    <property type="match status" value="1"/>
</dbReference>
<evidence type="ECO:0000259" key="6">
    <source>
        <dbReference type="Pfam" id="PF06429"/>
    </source>
</evidence>
<dbReference type="Pfam" id="PF00460">
    <property type="entry name" value="Flg_bb_rod"/>
    <property type="match status" value="1"/>
</dbReference>
<evidence type="ECO:0000259" key="7">
    <source>
        <dbReference type="Pfam" id="PF22692"/>
    </source>
</evidence>
<keyword evidence="8" id="KW-0969">Cilium</keyword>
<protein>
    <recommendedName>
        <fullName evidence="4">Flagellar hook protein FlgE</fullName>
    </recommendedName>
</protein>